<evidence type="ECO:0000313" key="3">
    <source>
        <dbReference type="Proteomes" id="UP000271098"/>
    </source>
</evidence>
<dbReference type="PANTHER" id="PTHR43827">
    <property type="entry name" value="2,5-DIKETO-D-GLUCONIC ACID REDUCTASE"/>
    <property type="match status" value="1"/>
</dbReference>
<dbReference type="PANTHER" id="PTHR43827:SF14">
    <property type="entry name" value="NADP-DEPENDENT OXIDOREDUCTASE DOMAIN-CONTAINING PROTEIN"/>
    <property type="match status" value="1"/>
</dbReference>
<dbReference type="InterPro" id="IPR036812">
    <property type="entry name" value="NAD(P)_OxRdtase_dom_sf"/>
</dbReference>
<dbReference type="Gene3D" id="3.20.20.100">
    <property type="entry name" value="NADP-dependent oxidoreductase domain"/>
    <property type="match status" value="1"/>
</dbReference>
<gene>
    <name evidence="2" type="ORF">GPUH_LOCUS26223</name>
</gene>
<accession>A0A183EZ34</accession>
<dbReference type="Pfam" id="PF00248">
    <property type="entry name" value="Aldo_ket_red"/>
    <property type="match status" value="1"/>
</dbReference>
<dbReference type="GO" id="GO:0016491">
    <property type="term" value="F:oxidoreductase activity"/>
    <property type="evidence" value="ECO:0007669"/>
    <property type="project" value="InterPro"/>
</dbReference>
<dbReference type="SUPFAM" id="SSF51430">
    <property type="entry name" value="NAD(P)-linked oxidoreductase"/>
    <property type="match status" value="1"/>
</dbReference>
<evidence type="ECO:0000259" key="1">
    <source>
        <dbReference type="Pfam" id="PF00248"/>
    </source>
</evidence>
<keyword evidence="3" id="KW-1185">Reference proteome</keyword>
<dbReference type="AlphaFoldDB" id="A0A183EZ34"/>
<reference evidence="2 3" key="2">
    <citation type="submission" date="2018-11" db="EMBL/GenBank/DDBJ databases">
        <authorList>
            <consortium name="Pathogen Informatics"/>
        </authorList>
    </citation>
    <scope>NUCLEOTIDE SEQUENCE [LARGE SCALE GENOMIC DNA]</scope>
</reference>
<feature type="domain" description="NADP-dependent oxidoreductase" evidence="1">
    <location>
        <begin position="17"/>
        <end position="81"/>
    </location>
</feature>
<dbReference type="WBParaSite" id="GPUH_0002625501-mRNA-1">
    <property type="protein sequence ID" value="GPUH_0002625501-mRNA-1"/>
    <property type="gene ID" value="GPUH_0002625501"/>
</dbReference>
<evidence type="ECO:0000313" key="2">
    <source>
        <dbReference type="EMBL" id="VDN45263.1"/>
    </source>
</evidence>
<organism evidence="4">
    <name type="scientific">Gongylonema pulchrum</name>
    <dbReference type="NCBI Taxonomy" id="637853"/>
    <lineage>
        <taxon>Eukaryota</taxon>
        <taxon>Metazoa</taxon>
        <taxon>Ecdysozoa</taxon>
        <taxon>Nematoda</taxon>
        <taxon>Chromadorea</taxon>
        <taxon>Rhabditida</taxon>
        <taxon>Spirurina</taxon>
        <taxon>Spiruromorpha</taxon>
        <taxon>Spiruroidea</taxon>
        <taxon>Gongylonematidae</taxon>
        <taxon>Gongylonema</taxon>
    </lineage>
</organism>
<dbReference type="Proteomes" id="UP000271098">
    <property type="component" value="Unassembled WGS sequence"/>
</dbReference>
<dbReference type="InterPro" id="IPR018170">
    <property type="entry name" value="Aldo/ket_reductase_CS"/>
</dbReference>
<dbReference type="InterPro" id="IPR020471">
    <property type="entry name" value="AKR"/>
</dbReference>
<evidence type="ECO:0000313" key="4">
    <source>
        <dbReference type="WBParaSite" id="GPUH_0002625501-mRNA-1"/>
    </source>
</evidence>
<proteinExistence type="predicted"/>
<reference evidence="4" key="1">
    <citation type="submission" date="2016-06" db="UniProtKB">
        <authorList>
            <consortium name="WormBaseParasite"/>
        </authorList>
    </citation>
    <scope>IDENTIFICATION</scope>
</reference>
<sequence length="91" mass="10343">MAVPSIRLATGAKMPIIGLGMWLSKPGEAANSVRYALNNGYRLIDTAACYFNEQDLGQVLDEEYIKQGKLKREDVFITTKVRRFFTFFPHL</sequence>
<protein>
    <submittedName>
        <fullName evidence="4">Aldo_ket_red domain-containing protein</fullName>
    </submittedName>
</protein>
<name>A0A183EZ34_9BILA</name>
<dbReference type="EMBL" id="UYRT01109429">
    <property type="protein sequence ID" value="VDN45263.1"/>
    <property type="molecule type" value="Genomic_DNA"/>
</dbReference>
<dbReference type="PROSITE" id="PS00798">
    <property type="entry name" value="ALDOKETO_REDUCTASE_1"/>
    <property type="match status" value="1"/>
</dbReference>
<dbReference type="OrthoDB" id="416253at2759"/>
<dbReference type="InterPro" id="IPR023210">
    <property type="entry name" value="NADP_OxRdtase_dom"/>
</dbReference>